<reference evidence="3 4" key="1">
    <citation type="submission" date="2020-06" db="EMBL/GenBank/DDBJ databases">
        <title>Actinokineospora xiongansis sp. nov., isolated from soil of Baiyangdian.</title>
        <authorList>
            <person name="Zhang X."/>
        </authorList>
    </citation>
    <scope>NUCLEOTIDE SEQUENCE [LARGE SCALE GENOMIC DNA]</scope>
    <source>
        <strain evidence="3 4">HBU206404</strain>
    </source>
</reference>
<gene>
    <name evidence="3" type="ORF">GPZ80_00560</name>
</gene>
<name>A0ABR7KZ15_9PSEU</name>
<dbReference type="SUPFAM" id="SSF51556">
    <property type="entry name" value="Metallo-dependent hydrolases"/>
    <property type="match status" value="1"/>
</dbReference>
<feature type="domain" description="Amidohydrolase-related" evidence="2">
    <location>
        <begin position="3"/>
        <end position="264"/>
    </location>
</feature>
<dbReference type="Gene3D" id="3.20.20.140">
    <property type="entry name" value="Metal-dependent hydrolases"/>
    <property type="match status" value="1"/>
</dbReference>
<accession>A0ABR7KZ15</accession>
<dbReference type="EMBL" id="JABVED010000001">
    <property type="protein sequence ID" value="MBC6445666.1"/>
    <property type="molecule type" value="Genomic_DNA"/>
</dbReference>
<dbReference type="InterPro" id="IPR052350">
    <property type="entry name" value="Metallo-dep_Lactonases"/>
</dbReference>
<evidence type="ECO:0000256" key="1">
    <source>
        <dbReference type="ARBA" id="ARBA00038310"/>
    </source>
</evidence>
<protein>
    <submittedName>
        <fullName evidence="3">Amidohydrolase family protein</fullName>
    </submittedName>
</protein>
<evidence type="ECO:0000313" key="3">
    <source>
        <dbReference type="EMBL" id="MBC6445666.1"/>
    </source>
</evidence>
<organism evidence="3 4">
    <name type="scientific">Actinokineospora xionganensis</name>
    <dbReference type="NCBI Taxonomy" id="2684470"/>
    <lineage>
        <taxon>Bacteria</taxon>
        <taxon>Bacillati</taxon>
        <taxon>Actinomycetota</taxon>
        <taxon>Actinomycetes</taxon>
        <taxon>Pseudonocardiales</taxon>
        <taxon>Pseudonocardiaceae</taxon>
        <taxon>Actinokineospora</taxon>
    </lineage>
</organism>
<proteinExistence type="inferred from homology"/>
<dbReference type="Pfam" id="PF04909">
    <property type="entry name" value="Amidohydro_2"/>
    <property type="match status" value="1"/>
</dbReference>
<dbReference type="InterPro" id="IPR032466">
    <property type="entry name" value="Metal_Hydrolase"/>
</dbReference>
<dbReference type="RefSeq" id="WP_187217737.1">
    <property type="nucleotide sequence ID" value="NZ_JABVED010000001.1"/>
</dbReference>
<evidence type="ECO:0000313" key="4">
    <source>
        <dbReference type="Proteomes" id="UP000734823"/>
    </source>
</evidence>
<dbReference type="Proteomes" id="UP000734823">
    <property type="component" value="Unassembled WGS sequence"/>
</dbReference>
<keyword evidence="4" id="KW-1185">Reference proteome</keyword>
<dbReference type="PANTHER" id="PTHR43569">
    <property type="entry name" value="AMIDOHYDROLASE"/>
    <property type="match status" value="1"/>
</dbReference>
<dbReference type="InterPro" id="IPR006680">
    <property type="entry name" value="Amidohydro-rel"/>
</dbReference>
<comment type="caution">
    <text evidence="3">The sequence shown here is derived from an EMBL/GenBank/DDBJ whole genome shotgun (WGS) entry which is preliminary data.</text>
</comment>
<sequence length="266" mass="28173">MTVDAHHHLWDPAGRDYPWMSSPDLDPIRRVYTVDDLARVVSGTSVLVQTVSSVEETAEFLAVARGSGGLIAGVVGWVDLEGDLVLPSDDLLVGVRHQLEDEPDPAWLLRPSVMASLRALGLPYDLLVRGPQRAAALAGVRELGEVSFVLDHAGKPEIAAGEWEPWASWISAMAACPNVVCKLSGLTTQASWDGWTVEQVLPYAAHVLAAFGMDRVMFGSDWPVCDLAGGYSGALSVAEAALVGCGADERAAVLGGTARRVYGLSG</sequence>
<dbReference type="PANTHER" id="PTHR43569:SF2">
    <property type="entry name" value="AMIDOHYDROLASE-RELATED DOMAIN-CONTAINING PROTEIN"/>
    <property type="match status" value="1"/>
</dbReference>
<comment type="similarity">
    <text evidence="1">Belongs to the metallo-dependent hydrolases superfamily.</text>
</comment>
<evidence type="ECO:0000259" key="2">
    <source>
        <dbReference type="Pfam" id="PF04909"/>
    </source>
</evidence>